<proteinExistence type="predicted"/>
<keyword evidence="2" id="KW-1185">Reference proteome</keyword>
<accession>A0ACD3B371</accession>
<reference evidence="1 2" key="1">
    <citation type="journal article" date="2019" name="Nat. Ecol. Evol.">
        <title>Megaphylogeny resolves global patterns of mushroom evolution.</title>
        <authorList>
            <person name="Varga T."/>
            <person name="Krizsan K."/>
            <person name="Foldi C."/>
            <person name="Dima B."/>
            <person name="Sanchez-Garcia M."/>
            <person name="Sanchez-Ramirez S."/>
            <person name="Szollosi G.J."/>
            <person name="Szarkandi J.G."/>
            <person name="Papp V."/>
            <person name="Albert L."/>
            <person name="Andreopoulos W."/>
            <person name="Angelini C."/>
            <person name="Antonin V."/>
            <person name="Barry K.W."/>
            <person name="Bougher N.L."/>
            <person name="Buchanan P."/>
            <person name="Buyck B."/>
            <person name="Bense V."/>
            <person name="Catcheside P."/>
            <person name="Chovatia M."/>
            <person name="Cooper J."/>
            <person name="Damon W."/>
            <person name="Desjardin D."/>
            <person name="Finy P."/>
            <person name="Geml J."/>
            <person name="Haridas S."/>
            <person name="Hughes K."/>
            <person name="Justo A."/>
            <person name="Karasinski D."/>
            <person name="Kautmanova I."/>
            <person name="Kiss B."/>
            <person name="Kocsube S."/>
            <person name="Kotiranta H."/>
            <person name="LaButti K.M."/>
            <person name="Lechner B.E."/>
            <person name="Liimatainen K."/>
            <person name="Lipzen A."/>
            <person name="Lukacs Z."/>
            <person name="Mihaltcheva S."/>
            <person name="Morgado L.N."/>
            <person name="Niskanen T."/>
            <person name="Noordeloos M.E."/>
            <person name="Ohm R.A."/>
            <person name="Ortiz-Santana B."/>
            <person name="Ovrebo C."/>
            <person name="Racz N."/>
            <person name="Riley R."/>
            <person name="Savchenko A."/>
            <person name="Shiryaev A."/>
            <person name="Soop K."/>
            <person name="Spirin V."/>
            <person name="Szebenyi C."/>
            <person name="Tomsovsky M."/>
            <person name="Tulloss R.E."/>
            <person name="Uehling J."/>
            <person name="Grigoriev I.V."/>
            <person name="Vagvolgyi C."/>
            <person name="Papp T."/>
            <person name="Martin F.M."/>
            <person name="Miettinen O."/>
            <person name="Hibbett D.S."/>
            <person name="Nagy L.G."/>
        </authorList>
    </citation>
    <scope>NUCLEOTIDE SEQUENCE [LARGE SCALE GENOMIC DNA]</scope>
    <source>
        <strain evidence="1 2">NL-1719</strain>
    </source>
</reference>
<gene>
    <name evidence="1" type="ORF">BDN72DRAFT_894832</name>
</gene>
<dbReference type="EMBL" id="ML208285">
    <property type="protein sequence ID" value="TFK72493.1"/>
    <property type="molecule type" value="Genomic_DNA"/>
</dbReference>
<protein>
    <submittedName>
        <fullName evidence="1">Uncharacterized protein</fullName>
    </submittedName>
</protein>
<evidence type="ECO:0000313" key="2">
    <source>
        <dbReference type="Proteomes" id="UP000308600"/>
    </source>
</evidence>
<organism evidence="1 2">
    <name type="scientific">Pluteus cervinus</name>
    <dbReference type="NCBI Taxonomy" id="181527"/>
    <lineage>
        <taxon>Eukaryota</taxon>
        <taxon>Fungi</taxon>
        <taxon>Dikarya</taxon>
        <taxon>Basidiomycota</taxon>
        <taxon>Agaricomycotina</taxon>
        <taxon>Agaricomycetes</taxon>
        <taxon>Agaricomycetidae</taxon>
        <taxon>Agaricales</taxon>
        <taxon>Pluteineae</taxon>
        <taxon>Pluteaceae</taxon>
        <taxon>Pluteus</taxon>
    </lineage>
</organism>
<evidence type="ECO:0000313" key="1">
    <source>
        <dbReference type="EMBL" id="TFK72493.1"/>
    </source>
</evidence>
<sequence length="98" mass="10846">MTMKLFVAASFGLLSGAAARSITVYNACPFTIWPAMFTGAGDRPNFPTGWEAPAWSNVTIEVPENWTSGRIWVSMPFFEVYFASYTSPLVGSTRLRLQ</sequence>
<dbReference type="Proteomes" id="UP000308600">
    <property type="component" value="Unassembled WGS sequence"/>
</dbReference>
<name>A0ACD3B371_9AGAR</name>